<reference evidence="2" key="2">
    <citation type="journal article" date="2023" name="Plants (Basel)">
        <title>Annotation of the Turnera subulata (Passifloraceae) Draft Genome Reveals the S-Locus Evolved after the Divergence of Turneroideae from Passifloroideae in a Stepwise Manner.</title>
        <authorList>
            <person name="Henning P.M."/>
            <person name="Roalson E.H."/>
            <person name="Mir W."/>
            <person name="McCubbin A.G."/>
            <person name="Shore J.S."/>
        </authorList>
    </citation>
    <scope>NUCLEOTIDE SEQUENCE</scope>
    <source>
        <strain evidence="2">F60SS</strain>
    </source>
</reference>
<evidence type="ECO:0000313" key="3">
    <source>
        <dbReference type="Proteomes" id="UP001141552"/>
    </source>
</evidence>
<keyword evidence="1" id="KW-1133">Transmembrane helix</keyword>
<comment type="caution">
    <text evidence="2">The sequence shown here is derived from an EMBL/GenBank/DDBJ whole genome shotgun (WGS) entry which is preliminary data.</text>
</comment>
<keyword evidence="3" id="KW-1185">Reference proteome</keyword>
<organism evidence="2 3">
    <name type="scientific">Turnera subulata</name>
    <dbReference type="NCBI Taxonomy" id="218843"/>
    <lineage>
        <taxon>Eukaryota</taxon>
        <taxon>Viridiplantae</taxon>
        <taxon>Streptophyta</taxon>
        <taxon>Embryophyta</taxon>
        <taxon>Tracheophyta</taxon>
        <taxon>Spermatophyta</taxon>
        <taxon>Magnoliopsida</taxon>
        <taxon>eudicotyledons</taxon>
        <taxon>Gunneridae</taxon>
        <taxon>Pentapetalae</taxon>
        <taxon>rosids</taxon>
        <taxon>fabids</taxon>
        <taxon>Malpighiales</taxon>
        <taxon>Passifloraceae</taxon>
        <taxon>Turnera</taxon>
    </lineage>
</organism>
<gene>
    <name evidence="2" type="ORF">Tsubulata_004857</name>
</gene>
<dbReference type="InterPro" id="IPR053258">
    <property type="entry name" value="Ca-permeable_cation_channel"/>
</dbReference>
<keyword evidence="1" id="KW-0812">Transmembrane</keyword>
<proteinExistence type="predicted"/>
<dbReference type="EMBL" id="JAKUCV010000443">
    <property type="protein sequence ID" value="KAJ4849964.1"/>
    <property type="molecule type" value="Genomic_DNA"/>
</dbReference>
<dbReference type="PANTHER" id="PTHR34115">
    <property type="entry name" value="PROTEIN, PUTATIVE-RELATED"/>
    <property type="match status" value="1"/>
</dbReference>
<evidence type="ECO:0000256" key="1">
    <source>
        <dbReference type="SAM" id="Phobius"/>
    </source>
</evidence>
<dbReference type="OrthoDB" id="849278at2759"/>
<accession>A0A9Q0GGS1</accession>
<dbReference type="Proteomes" id="UP001141552">
    <property type="component" value="Unassembled WGS sequence"/>
</dbReference>
<reference evidence="2" key="1">
    <citation type="submission" date="2022-02" db="EMBL/GenBank/DDBJ databases">
        <authorList>
            <person name="Henning P.M."/>
            <person name="McCubbin A.G."/>
            <person name="Shore J.S."/>
        </authorList>
    </citation>
    <scope>NUCLEOTIDE SEQUENCE</scope>
    <source>
        <strain evidence="2">F60SS</strain>
        <tissue evidence="2">Leaves</tissue>
    </source>
</reference>
<feature type="transmembrane region" description="Helical" evidence="1">
    <location>
        <begin position="95"/>
        <end position="125"/>
    </location>
</feature>
<protein>
    <submittedName>
        <fullName evidence="2">Uncharacterized protein</fullName>
    </submittedName>
</protein>
<feature type="transmembrane region" description="Helical" evidence="1">
    <location>
        <begin position="57"/>
        <end position="75"/>
    </location>
</feature>
<feature type="transmembrane region" description="Helical" evidence="1">
    <location>
        <begin position="18"/>
        <end position="36"/>
    </location>
</feature>
<keyword evidence="1" id="KW-0472">Membrane</keyword>
<dbReference type="AlphaFoldDB" id="A0A9Q0GGS1"/>
<name>A0A9Q0GGS1_9ROSI</name>
<evidence type="ECO:0000313" key="2">
    <source>
        <dbReference type="EMBL" id="KAJ4849964.1"/>
    </source>
</evidence>
<dbReference type="PANTHER" id="PTHR34115:SF13">
    <property type="entry name" value="RPB1A"/>
    <property type="match status" value="1"/>
</dbReference>
<sequence length="135" mass="14717">MARNGSAAAAEELDIKNLVAQHGIFALMIQAFITLLQGKHRPMNKSPFDTHGGVMSAFLAYLLLYAIISIVQVRVPQAGIYCVLAGKTRFAAGILAPALLLLVLVPVIGVVILVLWAVLVMILLYHSYQEFMQLQ</sequence>